<dbReference type="Pfam" id="PF05099">
    <property type="entry name" value="TerB"/>
    <property type="match status" value="1"/>
</dbReference>
<dbReference type="EMBL" id="FRAR01000004">
    <property type="protein sequence ID" value="SHJ93180.1"/>
    <property type="molecule type" value="Genomic_DNA"/>
</dbReference>
<evidence type="ECO:0000259" key="1">
    <source>
        <dbReference type="Pfam" id="PF05099"/>
    </source>
</evidence>
<dbReference type="Gene3D" id="1.10.3680.10">
    <property type="entry name" value="TerB-like"/>
    <property type="match status" value="1"/>
</dbReference>
<dbReference type="SUPFAM" id="SSF158682">
    <property type="entry name" value="TerB-like"/>
    <property type="match status" value="1"/>
</dbReference>
<organism evidence="2 3">
    <name type="scientific">Desulforamulus aeronauticus DSM 10349</name>
    <dbReference type="NCBI Taxonomy" id="1121421"/>
    <lineage>
        <taxon>Bacteria</taxon>
        <taxon>Bacillati</taxon>
        <taxon>Bacillota</taxon>
        <taxon>Clostridia</taxon>
        <taxon>Eubacteriales</taxon>
        <taxon>Peptococcaceae</taxon>
        <taxon>Desulforamulus</taxon>
    </lineage>
</organism>
<dbReference type="CDD" id="cd07176">
    <property type="entry name" value="terB"/>
    <property type="match status" value="1"/>
</dbReference>
<evidence type="ECO:0000313" key="2">
    <source>
        <dbReference type="EMBL" id="SHJ93180.1"/>
    </source>
</evidence>
<dbReference type="InterPro" id="IPR029024">
    <property type="entry name" value="TerB-like"/>
</dbReference>
<protein>
    <submittedName>
        <fullName evidence="2">Tellurite resistance protein TerB</fullName>
    </submittedName>
</protein>
<proteinExistence type="predicted"/>
<dbReference type="STRING" id="1121421.SAMN02745123_00039"/>
<feature type="domain" description="Co-chaperone DjlA N-terminal" evidence="1">
    <location>
        <begin position="32"/>
        <end position="150"/>
    </location>
</feature>
<accession>A0A1M6NBR6</accession>
<dbReference type="InterPro" id="IPR007791">
    <property type="entry name" value="DjlA_N"/>
</dbReference>
<dbReference type="Proteomes" id="UP000183997">
    <property type="component" value="Unassembled WGS sequence"/>
</dbReference>
<gene>
    <name evidence="2" type="ORF">SAMN02745123_00039</name>
</gene>
<keyword evidence="3" id="KW-1185">Reference proteome</keyword>
<sequence>MLSLSGLKGFFNNAKNNLADSVKRFKNKEFLDAVIAGCVLVAAADGHIDSAEKTKMMGFIQRSEELKVFETSKVIERFNHFTENFGFDHTIGKAEAYKAIMKMRSNREAARVVVSVCCAIGMADGSFDEKEKEVVRGICKEIGIEPSEFQL</sequence>
<name>A0A1M6NBR6_9FIRM</name>
<evidence type="ECO:0000313" key="3">
    <source>
        <dbReference type="Proteomes" id="UP000183997"/>
    </source>
</evidence>
<dbReference type="AlphaFoldDB" id="A0A1M6NBR6"/>
<reference evidence="3" key="1">
    <citation type="submission" date="2016-11" db="EMBL/GenBank/DDBJ databases">
        <authorList>
            <person name="Varghese N."/>
            <person name="Submissions S."/>
        </authorList>
    </citation>
    <scope>NUCLEOTIDE SEQUENCE [LARGE SCALE GENOMIC DNA]</scope>
    <source>
        <strain evidence="3">DSM 10349</strain>
    </source>
</reference>